<keyword evidence="3" id="KW-0998">Cell outer membrane</keyword>
<evidence type="ECO:0000259" key="7">
    <source>
        <dbReference type="PROSITE" id="PS51123"/>
    </source>
</evidence>
<evidence type="ECO:0000313" key="8">
    <source>
        <dbReference type="EMBL" id="TXE06056.1"/>
    </source>
</evidence>
<proteinExistence type="predicted"/>
<feature type="chain" id="PRO_5022867043" evidence="6">
    <location>
        <begin position="24"/>
        <end position="525"/>
    </location>
</feature>
<evidence type="ECO:0000256" key="2">
    <source>
        <dbReference type="ARBA" id="ARBA00023136"/>
    </source>
</evidence>
<dbReference type="PANTHER" id="PTHR30329:SF21">
    <property type="entry name" value="LIPOPROTEIN YIAD-RELATED"/>
    <property type="match status" value="1"/>
</dbReference>
<evidence type="ECO:0000256" key="5">
    <source>
        <dbReference type="SAM" id="MobiDB-lite"/>
    </source>
</evidence>
<comment type="subcellular location">
    <subcellularLocation>
        <location evidence="1">Cell outer membrane</location>
    </subcellularLocation>
</comment>
<feature type="domain" description="OmpA-like" evidence="7">
    <location>
        <begin position="410"/>
        <end position="525"/>
    </location>
</feature>
<comment type="caution">
    <text evidence="8">The sequence shown here is derived from an EMBL/GenBank/DDBJ whole genome shotgun (WGS) entry which is preliminary data.</text>
</comment>
<evidence type="ECO:0000256" key="6">
    <source>
        <dbReference type="SAM" id="SignalP"/>
    </source>
</evidence>
<dbReference type="PRINTS" id="PR01021">
    <property type="entry name" value="OMPADOMAIN"/>
</dbReference>
<keyword evidence="9" id="KW-1185">Reference proteome</keyword>
<gene>
    <name evidence="8" type="ORF">FUA26_13825</name>
</gene>
<feature type="compositionally biased region" description="Low complexity" evidence="5">
    <location>
        <begin position="147"/>
        <end position="184"/>
    </location>
</feature>
<dbReference type="Proteomes" id="UP000321790">
    <property type="component" value="Unassembled WGS sequence"/>
</dbReference>
<evidence type="ECO:0000256" key="3">
    <source>
        <dbReference type="ARBA" id="ARBA00023237"/>
    </source>
</evidence>
<dbReference type="OrthoDB" id="9800869at2"/>
<dbReference type="EMBL" id="VOSC01000033">
    <property type="protein sequence ID" value="TXE06056.1"/>
    <property type="molecule type" value="Genomic_DNA"/>
</dbReference>
<reference evidence="9" key="1">
    <citation type="submission" date="2019-08" db="EMBL/GenBank/DDBJ databases">
        <title>Seonamhaeicola sediminis sp. nov., isolated from marine sediment.</title>
        <authorList>
            <person name="Cao W.R."/>
        </authorList>
    </citation>
    <scope>NUCLEOTIDE SEQUENCE [LARGE SCALE GENOMIC DNA]</scope>
    <source>
        <strain evidence="9">Gy8</strain>
    </source>
</reference>
<evidence type="ECO:0000313" key="9">
    <source>
        <dbReference type="Proteomes" id="UP000321790"/>
    </source>
</evidence>
<feature type="signal peptide" evidence="6">
    <location>
        <begin position="1"/>
        <end position="23"/>
    </location>
</feature>
<dbReference type="InterPro" id="IPR006664">
    <property type="entry name" value="OMP_bac"/>
</dbReference>
<keyword evidence="2 4" id="KW-0472">Membrane</keyword>
<feature type="region of interest" description="Disordered" evidence="5">
    <location>
        <begin position="131"/>
        <end position="186"/>
    </location>
</feature>
<keyword evidence="6" id="KW-0732">Signal</keyword>
<dbReference type="PROSITE" id="PS51123">
    <property type="entry name" value="OMPA_2"/>
    <property type="match status" value="1"/>
</dbReference>
<evidence type="ECO:0000256" key="1">
    <source>
        <dbReference type="ARBA" id="ARBA00004442"/>
    </source>
</evidence>
<dbReference type="InterPro" id="IPR050330">
    <property type="entry name" value="Bact_OuterMem_StrucFunc"/>
</dbReference>
<dbReference type="SUPFAM" id="SSF103088">
    <property type="entry name" value="OmpA-like"/>
    <property type="match status" value="1"/>
</dbReference>
<dbReference type="InterPro" id="IPR006665">
    <property type="entry name" value="OmpA-like"/>
</dbReference>
<organism evidence="8 9">
    <name type="scientific">Seonamhaeicola algicola</name>
    <dbReference type="NCBI Taxonomy" id="1719036"/>
    <lineage>
        <taxon>Bacteria</taxon>
        <taxon>Pseudomonadati</taxon>
        <taxon>Bacteroidota</taxon>
        <taxon>Flavobacteriia</taxon>
        <taxon>Flavobacteriales</taxon>
        <taxon>Flavobacteriaceae</taxon>
    </lineage>
</organism>
<dbReference type="GO" id="GO:0009279">
    <property type="term" value="C:cell outer membrane"/>
    <property type="evidence" value="ECO:0007669"/>
    <property type="project" value="UniProtKB-SubCell"/>
</dbReference>
<dbReference type="CDD" id="cd07185">
    <property type="entry name" value="OmpA_C-like"/>
    <property type="match status" value="1"/>
</dbReference>
<feature type="region of interest" description="Disordered" evidence="5">
    <location>
        <begin position="495"/>
        <end position="514"/>
    </location>
</feature>
<name>A0A5C7ABQ4_9FLAO</name>
<dbReference type="AlphaFoldDB" id="A0A5C7ABQ4"/>
<dbReference type="PANTHER" id="PTHR30329">
    <property type="entry name" value="STATOR ELEMENT OF FLAGELLAR MOTOR COMPLEX"/>
    <property type="match status" value="1"/>
</dbReference>
<dbReference type="Gene3D" id="3.30.1330.60">
    <property type="entry name" value="OmpA-like domain"/>
    <property type="match status" value="1"/>
</dbReference>
<accession>A0A5C7ABQ4</accession>
<sequence>MFQKFTLSIIGCFIVLSMQSVYSQTKQLKRPKSTVGLTNVDNFVRESFDIYDKVYKYDGYAQAGTPLDDDDIDTLEEALEDLDVLSASAPDILSDIDGASVLKQGKATLQINKAKKALKYSIKTAKELLLGQRKGEEQEQEQEEETNTNSENNTTKQPQNQNTKSTTTSIKPESTTTSTKPESTNASDNLEIYSKFDFVPGDELIYFDDFSQDFIGDFPSKWNTNGSGEVVKLSKANGKWFEFKSGYGIYFMPLIDNKLPEEYTIEFDLFTEGLSNNTSSTAKLNIIFDDNQGFSYGNNYAKAAIPFGQYSAFGIDVDNNNGSNQRINVTVTADLRNKVLNNPHISIAVNKKRFRLWVNQTKYIDIPQLIYNTNIAFLKFELRGTAEGEEHIFISNLKIAEGGIDLRRQLMAEGKVSTNGILFDSGLATIKPQSFGIIRQISQVLNQDQNIKLNIIGHTDTDGSNDSNLKLSKARAEAVKNALVNVYKISENRLSTQGKGETEPVADNNTANGKAKNRRVEFVKI</sequence>
<protein>
    <submittedName>
        <fullName evidence="8">OmpA family protein</fullName>
    </submittedName>
</protein>
<dbReference type="Pfam" id="PF00691">
    <property type="entry name" value="OmpA"/>
    <property type="match status" value="1"/>
</dbReference>
<evidence type="ECO:0000256" key="4">
    <source>
        <dbReference type="PROSITE-ProRule" id="PRU00473"/>
    </source>
</evidence>
<dbReference type="InterPro" id="IPR036737">
    <property type="entry name" value="OmpA-like_sf"/>
</dbReference>